<accession>A0A2N1JE50</accession>
<feature type="domain" description="PHD-type" evidence="7">
    <location>
        <begin position="164"/>
        <end position="221"/>
    </location>
</feature>
<keyword evidence="2 4" id="KW-0863">Zinc-finger</keyword>
<dbReference type="OrthoDB" id="5795902at2759"/>
<sequence length="355" mass="39269">MGLSSHGAAPRRDSHSDTKSEQDVLDCASEHGFTAQDLIDRQARLEAQASEALPFSFDTCTHSLGAIRQSVFACRTCGGGGVCYACSIVCHGDHDLIELFHKRNFRCDCGTPSLYRKKLEHDTSEHARVTGFPACAVPCALRRTERNKGWDCENENRYSQNFDGRFCVCARGKEYDPDTEEETMIQCLVCEEWYHESCVSAGKLLSTSALESVLCDACITSNDAELLRLYAGTRNWLYVARGAPNPPEWDSCPAEPLDGGAYSLYGALPPHPAKRARTETQCTLPKRSLLAVHANERADVYLVDGFRDRICRCADCLSRWHAYPFVLDEEPTYDPPNDEETASSASQASTVVASV</sequence>
<reference evidence="9 10" key="1">
    <citation type="submission" date="2017-10" db="EMBL/GenBank/DDBJ databases">
        <title>A novel species of cold-tolerant Malassezia isolated from bats.</title>
        <authorList>
            <person name="Lorch J.M."/>
            <person name="Palmer J.M."/>
            <person name="Vanderwolf K.J."/>
            <person name="Schmidt K.Z."/>
            <person name="Verant M.L."/>
            <person name="Weller T.J."/>
            <person name="Blehert D.S."/>
        </authorList>
    </citation>
    <scope>NUCLEOTIDE SEQUENCE [LARGE SCALE GENOMIC DNA]</scope>
    <source>
        <strain evidence="9 10">NWHC:44797-103</strain>
    </source>
</reference>
<evidence type="ECO:0008006" key="11">
    <source>
        <dbReference type="Google" id="ProtNLM"/>
    </source>
</evidence>
<dbReference type="Proteomes" id="UP000232875">
    <property type="component" value="Unassembled WGS sequence"/>
</dbReference>
<keyword evidence="10" id="KW-1185">Reference proteome</keyword>
<feature type="region of interest" description="Disordered" evidence="6">
    <location>
        <begin position="331"/>
        <end position="355"/>
    </location>
</feature>
<evidence type="ECO:0000256" key="1">
    <source>
        <dbReference type="ARBA" id="ARBA00022723"/>
    </source>
</evidence>
<dbReference type="GO" id="GO:0008270">
    <property type="term" value="F:zinc ion binding"/>
    <property type="evidence" value="ECO:0007669"/>
    <property type="project" value="UniProtKB-KW"/>
</dbReference>
<dbReference type="CDD" id="cd19677">
    <property type="entry name" value="UBR-box_UBR7"/>
    <property type="match status" value="1"/>
</dbReference>
<dbReference type="PANTHER" id="PTHR13513">
    <property type="entry name" value="E3 UBIQUITIN-PROTEIN LIGASE UBR7"/>
    <property type="match status" value="1"/>
</dbReference>
<evidence type="ECO:0000313" key="9">
    <source>
        <dbReference type="EMBL" id="PKI84825.1"/>
    </source>
</evidence>
<feature type="zinc finger region" description="UBR-type" evidence="5">
    <location>
        <begin position="58"/>
        <end position="144"/>
    </location>
</feature>
<keyword evidence="1" id="KW-0479">Metal-binding</keyword>
<evidence type="ECO:0000256" key="2">
    <source>
        <dbReference type="ARBA" id="ARBA00022771"/>
    </source>
</evidence>
<dbReference type="SMART" id="SM00396">
    <property type="entry name" value="ZnF_UBR1"/>
    <property type="match status" value="1"/>
</dbReference>
<dbReference type="GO" id="GO:0061630">
    <property type="term" value="F:ubiquitin protein ligase activity"/>
    <property type="evidence" value="ECO:0007669"/>
    <property type="project" value="InterPro"/>
</dbReference>
<gene>
    <name evidence="9" type="ORF">MVES_000876</name>
</gene>
<feature type="compositionally biased region" description="Basic and acidic residues" evidence="6">
    <location>
        <begin position="10"/>
        <end position="21"/>
    </location>
</feature>
<evidence type="ECO:0000256" key="3">
    <source>
        <dbReference type="ARBA" id="ARBA00022833"/>
    </source>
</evidence>
<dbReference type="GO" id="GO:0005737">
    <property type="term" value="C:cytoplasm"/>
    <property type="evidence" value="ECO:0007669"/>
    <property type="project" value="TreeGrafter"/>
</dbReference>
<dbReference type="InterPro" id="IPR019787">
    <property type="entry name" value="Znf_PHD-finger"/>
</dbReference>
<dbReference type="SMART" id="SM00249">
    <property type="entry name" value="PHD"/>
    <property type="match status" value="1"/>
</dbReference>
<dbReference type="Gene3D" id="3.30.40.10">
    <property type="entry name" value="Zinc/RING finger domain, C3HC4 (zinc finger)"/>
    <property type="match status" value="1"/>
</dbReference>
<feature type="compositionally biased region" description="Acidic residues" evidence="6">
    <location>
        <begin position="331"/>
        <end position="341"/>
    </location>
</feature>
<dbReference type="InterPro" id="IPR040204">
    <property type="entry name" value="UBR7"/>
</dbReference>
<evidence type="ECO:0000256" key="5">
    <source>
        <dbReference type="PROSITE-ProRule" id="PRU00508"/>
    </source>
</evidence>
<proteinExistence type="predicted"/>
<evidence type="ECO:0000256" key="4">
    <source>
        <dbReference type="PROSITE-ProRule" id="PRU00146"/>
    </source>
</evidence>
<dbReference type="PROSITE" id="PS50016">
    <property type="entry name" value="ZF_PHD_2"/>
    <property type="match status" value="1"/>
</dbReference>
<feature type="region of interest" description="Disordered" evidence="6">
    <location>
        <begin position="1"/>
        <end position="21"/>
    </location>
</feature>
<dbReference type="PANTHER" id="PTHR13513:SF9">
    <property type="entry name" value="E3 UBIQUITIN-PROTEIN LIGASE UBR7-RELATED"/>
    <property type="match status" value="1"/>
</dbReference>
<evidence type="ECO:0000259" key="7">
    <source>
        <dbReference type="PROSITE" id="PS50016"/>
    </source>
</evidence>
<protein>
    <recommendedName>
        <fullName evidence="11">UBR-type domain-containing protein</fullName>
    </recommendedName>
</protein>
<evidence type="ECO:0000259" key="8">
    <source>
        <dbReference type="PROSITE" id="PS51157"/>
    </source>
</evidence>
<feature type="compositionally biased region" description="Low complexity" evidence="6">
    <location>
        <begin position="342"/>
        <end position="355"/>
    </location>
</feature>
<dbReference type="AlphaFoldDB" id="A0A2N1JE50"/>
<dbReference type="InterPro" id="IPR003126">
    <property type="entry name" value="Znf_UBR"/>
</dbReference>
<dbReference type="InterPro" id="IPR047506">
    <property type="entry name" value="UBR7-like_UBR-box"/>
</dbReference>
<dbReference type="PROSITE" id="PS51157">
    <property type="entry name" value="ZF_UBR"/>
    <property type="match status" value="1"/>
</dbReference>
<dbReference type="SUPFAM" id="SSF57903">
    <property type="entry name" value="FYVE/PHD zinc finger"/>
    <property type="match status" value="1"/>
</dbReference>
<keyword evidence="3" id="KW-0862">Zinc</keyword>
<dbReference type="EMBL" id="KZ454988">
    <property type="protein sequence ID" value="PKI84825.1"/>
    <property type="molecule type" value="Genomic_DNA"/>
</dbReference>
<dbReference type="InterPro" id="IPR013083">
    <property type="entry name" value="Znf_RING/FYVE/PHD"/>
</dbReference>
<name>A0A2N1JE50_9BASI</name>
<dbReference type="Pfam" id="PF02207">
    <property type="entry name" value="zf-UBR"/>
    <property type="match status" value="1"/>
</dbReference>
<dbReference type="InterPro" id="IPR011011">
    <property type="entry name" value="Znf_FYVE_PHD"/>
</dbReference>
<evidence type="ECO:0000256" key="6">
    <source>
        <dbReference type="SAM" id="MobiDB-lite"/>
    </source>
</evidence>
<feature type="domain" description="UBR-type" evidence="8">
    <location>
        <begin position="58"/>
        <end position="144"/>
    </location>
</feature>
<evidence type="ECO:0000313" key="10">
    <source>
        <dbReference type="Proteomes" id="UP000232875"/>
    </source>
</evidence>
<dbReference type="InterPro" id="IPR001965">
    <property type="entry name" value="Znf_PHD"/>
</dbReference>
<organism evidence="9 10">
    <name type="scientific">Malassezia vespertilionis</name>
    <dbReference type="NCBI Taxonomy" id="2020962"/>
    <lineage>
        <taxon>Eukaryota</taxon>
        <taxon>Fungi</taxon>
        <taxon>Dikarya</taxon>
        <taxon>Basidiomycota</taxon>
        <taxon>Ustilaginomycotina</taxon>
        <taxon>Malasseziomycetes</taxon>
        <taxon>Malasseziales</taxon>
        <taxon>Malasseziaceae</taxon>
        <taxon>Malassezia</taxon>
    </lineage>
</organism>